<evidence type="ECO:0000256" key="5">
    <source>
        <dbReference type="ARBA" id="ARBA00022826"/>
    </source>
</evidence>
<evidence type="ECO:0000256" key="8">
    <source>
        <dbReference type="ARBA" id="ARBA00023065"/>
    </source>
</evidence>
<dbReference type="GO" id="GO:0016020">
    <property type="term" value="C:membrane"/>
    <property type="evidence" value="ECO:0007669"/>
    <property type="project" value="UniProtKB-SubCell"/>
</dbReference>
<feature type="transmembrane region" description="Helical" evidence="13">
    <location>
        <begin position="203"/>
        <end position="225"/>
    </location>
</feature>
<dbReference type="Pfam" id="PF22614">
    <property type="entry name" value="Slo-like_RCK"/>
    <property type="match status" value="1"/>
</dbReference>
<feature type="transmembrane region" description="Helical" evidence="13">
    <location>
        <begin position="174"/>
        <end position="194"/>
    </location>
</feature>
<feature type="transmembrane region" description="Helical" evidence="13">
    <location>
        <begin position="57"/>
        <end position="76"/>
    </location>
</feature>
<feature type="domain" description="RCK N-terminal" evidence="15">
    <location>
        <begin position="307"/>
        <end position="415"/>
    </location>
</feature>
<sequence>MKATVCTEAKSDHIDGNIDGNEDEPIVGEEAEQSVIRRYLDRTWLVNFMRDRPRITLSYFSFSAALSLVYIGVYILETIVSQGPGTRDLFNDVIFSEYPRVVELIPSLSDYSLSMDTIAAALRWINFTIPFWFIVDYTFAFFTTPNLLRFLVSPVVLLSLVPMPFSWARPWAEFVPSLAFLRILHVYWCSSYIIPAINNLTMLLVKLVVVGLTFVVAAAGLMHLIEVVVFDMQQEYRFHFFDSMYFILSSMSTVGFGDVVAISIVGRFFIIAVILVTVLYVPIQTNKIYRILQTNVEYGSFSKKAGDKHIVVTGSVTPDGLRLFLDSFFNGKKNAGKKVVVMITRRWDETIEKEISATAPIPGIIHFIKGSFNDPADLARADIRRASEMYILSGGTHEALDDDSEVVEALLSVVRQNRALPICLQVLNADTARVLQDQLDHVVQALNPLDHLGKGRRMVTFLAFRDLTYSVLSTAAVVPGLSTFVHSVVRTFKDSDLEAMNPEMKLMTAKLMAEKKAKRTGAVSDHLKHAGLLVDIKENADGTLGVGHVEAPEWLQLYAQGLAYSVYRSRVPLLHGGQTYGEMSVDLFQQGCIVALGVEVTDGTNTELFLNPPPDYRVVAGQPLFVLARSSREADMLRHFGEETYDGEFDMTERTSLNGSRRGSMSSRRRSVTVSNPIVVPAEPQVEVITVDDVAVGANDDKPKERHRHRHRKKHAEEEALDADLGTEPDVDLPGPMTSHLMESDVDTLPRNYIRSVAATPRTAQTSAARPEGNGCSLVNRVADVKGHTVFFGRLERFYHFVDFAAVEQHTVIVFLTPDSIPSGFYEQYSDRTIFVVNCPRKPTRYDFDRCNFTAAKAIIVSPVSSMVNSNDSLVTGLMLDAEVKQIQLTARPHITVESNGTKQAILTSSETETRYFFSHIFQQSSFFSDDWHYQALPSAYSNPAALKFLNRLFLDRADDNATEAAHRFRLVPLPPTLAGMAYGDVYKELAIQGLTTVGLYRRLADGSGPAFVTFIVPPPDTDANNDDQLLIIR</sequence>
<dbReference type="Gene3D" id="3.40.50.720">
    <property type="entry name" value="NAD(P)-binding Rossmann-like Domain"/>
    <property type="match status" value="1"/>
</dbReference>
<feature type="transmembrane region" description="Helical" evidence="13">
    <location>
        <begin position="117"/>
        <end position="135"/>
    </location>
</feature>
<keyword evidence="8" id="KW-0406">Ion transport</keyword>
<evidence type="ECO:0000259" key="15">
    <source>
        <dbReference type="Pfam" id="PF22614"/>
    </source>
</evidence>
<gene>
    <name evidence="16" type="ORF">J8273_5673</name>
</gene>
<dbReference type="InterPro" id="IPR013099">
    <property type="entry name" value="K_chnl_dom"/>
</dbReference>
<comment type="subcellular location">
    <subcellularLocation>
        <location evidence="1">Membrane</location>
        <topology evidence="1">Multi-pass membrane protein</topology>
    </subcellularLocation>
</comment>
<name>A0A8J6E137_9EUKA</name>
<feature type="transmembrane region" description="Helical" evidence="13">
    <location>
        <begin position="264"/>
        <end position="283"/>
    </location>
</feature>
<keyword evidence="17" id="KW-1185">Reference proteome</keyword>
<keyword evidence="4 13" id="KW-0812">Transmembrane</keyword>
<reference evidence="16" key="1">
    <citation type="submission" date="2021-05" db="EMBL/GenBank/DDBJ databases">
        <title>A free-living protist that lacks canonical eukaryotic 1 DNA replication and segregation systems.</title>
        <authorList>
            <person name="Salas-Leiva D.E."/>
            <person name="Tromer E.C."/>
            <person name="Curtis B.A."/>
            <person name="Jerlstrom-Hultqvist J."/>
            <person name="Kolisko M."/>
            <person name="Yi Z."/>
            <person name="Salas-Leiva J.S."/>
            <person name="Gallot-Lavallee L."/>
            <person name="Kops G.J.P.L."/>
            <person name="Archibald J.M."/>
            <person name="Simpson A.G.B."/>
            <person name="Roger A.J."/>
        </authorList>
    </citation>
    <scope>NUCLEOTIDE SEQUENCE</scope>
    <source>
        <strain evidence="16">BICM</strain>
    </source>
</reference>
<evidence type="ECO:0000313" key="17">
    <source>
        <dbReference type="Proteomes" id="UP000717585"/>
    </source>
</evidence>
<evidence type="ECO:0000256" key="12">
    <source>
        <dbReference type="SAM" id="MobiDB-lite"/>
    </source>
</evidence>
<evidence type="ECO:0000256" key="11">
    <source>
        <dbReference type="ARBA" id="ARBA00034430"/>
    </source>
</evidence>
<evidence type="ECO:0000259" key="14">
    <source>
        <dbReference type="Pfam" id="PF07885"/>
    </source>
</evidence>
<feature type="region of interest" description="Disordered" evidence="12">
    <location>
        <begin position="698"/>
        <end position="729"/>
    </location>
</feature>
<evidence type="ECO:0000256" key="13">
    <source>
        <dbReference type="SAM" id="Phobius"/>
    </source>
</evidence>
<keyword evidence="10" id="KW-0407">Ion channel</keyword>
<dbReference type="SUPFAM" id="SSF81324">
    <property type="entry name" value="Voltage-gated potassium channels"/>
    <property type="match status" value="1"/>
</dbReference>
<evidence type="ECO:0000256" key="9">
    <source>
        <dbReference type="ARBA" id="ARBA00023136"/>
    </source>
</evidence>
<dbReference type="OrthoDB" id="10035564at2759"/>
<evidence type="ECO:0000256" key="2">
    <source>
        <dbReference type="ARBA" id="ARBA00022448"/>
    </source>
</evidence>
<evidence type="ECO:0000313" key="16">
    <source>
        <dbReference type="EMBL" id="KAG9392963.1"/>
    </source>
</evidence>
<proteinExistence type="predicted"/>
<feature type="transmembrane region" description="Helical" evidence="13">
    <location>
        <begin position="147"/>
        <end position="168"/>
    </location>
</feature>
<evidence type="ECO:0000256" key="6">
    <source>
        <dbReference type="ARBA" id="ARBA00022958"/>
    </source>
</evidence>
<evidence type="ECO:0000256" key="1">
    <source>
        <dbReference type="ARBA" id="ARBA00004141"/>
    </source>
</evidence>
<keyword evidence="9 13" id="KW-0472">Membrane</keyword>
<dbReference type="InterPro" id="IPR047871">
    <property type="entry name" value="K_chnl_Slo-like"/>
</dbReference>
<evidence type="ECO:0000256" key="3">
    <source>
        <dbReference type="ARBA" id="ARBA00022538"/>
    </source>
</evidence>
<accession>A0A8J6E137</accession>
<feature type="compositionally biased region" description="Basic residues" evidence="12">
    <location>
        <begin position="705"/>
        <end position="714"/>
    </location>
</feature>
<dbReference type="InterPro" id="IPR003148">
    <property type="entry name" value="RCK_N"/>
</dbReference>
<comment type="caution">
    <text evidence="16">The sequence shown here is derived from an EMBL/GenBank/DDBJ whole genome shotgun (WGS) entry which is preliminary data.</text>
</comment>
<keyword evidence="7 13" id="KW-1133">Transmembrane helix</keyword>
<dbReference type="PANTHER" id="PTHR10027:SF10">
    <property type="entry name" value="SLOWPOKE 2, ISOFORM D"/>
    <property type="match status" value="1"/>
</dbReference>
<evidence type="ECO:0000256" key="10">
    <source>
        <dbReference type="ARBA" id="ARBA00023303"/>
    </source>
</evidence>
<dbReference type="Proteomes" id="UP000717585">
    <property type="component" value="Unassembled WGS sequence"/>
</dbReference>
<dbReference type="PANTHER" id="PTHR10027">
    <property type="entry name" value="CALCIUM-ACTIVATED POTASSIUM CHANNEL ALPHA CHAIN"/>
    <property type="match status" value="1"/>
</dbReference>
<keyword evidence="5" id="KW-0631">Potassium channel</keyword>
<dbReference type="GO" id="GO:0005267">
    <property type="term" value="F:potassium channel activity"/>
    <property type="evidence" value="ECO:0007669"/>
    <property type="project" value="UniProtKB-KW"/>
</dbReference>
<keyword evidence="6" id="KW-0630">Potassium</keyword>
<keyword evidence="3" id="KW-0633">Potassium transport</keyword>
<evidence type="ECO:0000256" key="4">
    <source>
        <dbReference type="ARBA" id="ARBA00022692"/>
    </source>
</evidence>
<protein>
    <submittedName>
        <fullName evidence="16">Ion channel</fullName>
    </submittedName>
</protein>
<keyword evidence="2" id="KW-0813">Transport</keyword>
<feature type="compositionally biased region" description="Acidic residues" evidence="12">
    <location>
        <begin position="719"/>
        <end position="729"/>
    </location>
</feature>
<evidence type="ECO:0000256" key="7">
    <source>
        <dbReference type="ARBA" id="ARBA00022989"/>
    </source>
</evidence>
<dbReference type="EMBL" id="JAHDYR010000029">
    <property type="protein sequence ID" value="KAG9392963.1"/>
    <property type="molecule type" value="Genomic_DNA"/>
</dbReference>
<dbReference type="Pfam" id="PF07885">
    <property type="entry name" value="Ion_trans_2"/>
    <property type="match status" value="1"/>
</dbReference>
<comment type="catalytic activity">
    <reaction evidence="11">
        <text>K(+)(in) = K(+)(out)</text>
        <dbReference type="Rhea" id="RHEA:29463"/>
        <dbReference type="ChEBI" id="CHEBI:29103"/>
    </reaction>
</comment>
<dbReference type="AlphaFoldDB" id="A0A8J6E137"/>
<organism evidence="16 17">
    <name type="scientific">Carpediemonas membranifera</name>
    <dbReference type="NCBI Taxonomy" id="201153"/>
    <lineage>
        <taxon>Eukaryota</taxon>
        <taxon>Metamonada</taxon>
        <taxon>Carpediemonas-like organisms</taxon>
        <taxon>Carpediemonas</taxon>
    </lineage>
</organism>
<feature type="domain" description="Potassium channel" evidence="14">
    <location>
        <begin position="213"/>
        <end position="293"/>
    </location>
</feature>
<dbReference type="Gene3D" id="1.10.287.70">
    <property type="match status" value="1"/>
</dbReference>